<protein>
    <submittedName>
        <fullName evidence="2">Alpha/beta-hydrolase</fullName>
    </submittedName>
</protein>
<reference evidence="3" key="1">
    <citation type="journal article" date="2020" name="Stud. Mycol.">
        <title>101 Dothideomycetes genomes: A test case for predicting lifestyles and emergence of pathogens.</title>
        <authorList>
            <person name="Haridas S."/>
            <person name="Albert R."/>
            <person name="Binder M."/>
            <person name="Bloem J."/>
            <person name="LaButti K."/>
            <person name="Salamov A."/>
            <person name="Andreopoulos B."/>
            <person name="Baker S."/>
            <person name="Barry K."/>
            <person name="Bills G."/>
            <person name="Bluhm B."/>
            <person name="Cannon C."/>
            <person name="Castanera R."/>
            <person name="Culley D."/>
            <person name="Daum C."/>
            <person name="Ezra D."/>
            <person name="Gonzalez J."/>
            <person name="Henrissat B."/>
            <person name="Kuo A."/>
            <person name="Liang C."/>
            <person name="Lipzen A."/>
            <person name="Lutzoni F."/>
            <person name="Magnuson J."/>
            <person name="Mondo S."/>
            <person name="Nolan M."/>
            <person name="Ohm R."/>
            <person name="Pangilinan J."/>
            <person name="Park H.-J."/>
            <person name="Ramirez L."/>
            <person name="Alfaro M."/>
            <person name="Sun H."/>
            <person name="Tritt A."/>
            <person name="Yoshinaga Y."/>
            <person name="Zwiers L.-H."/>
            <person name="Turgeon B."/>
            <person name="Goodwin S."/>
            <person name="Spatafora J."/>
            <person name="Crous P."/>
            <person name="Grigoriev I."/>
        </authorList>
    </citation>
    <scope>NUCLEOTIDE SEQUENCE [LARGE SCALE GENOMIC DNA]</scope>
    <source>
        <strain evidence="3">CBS 304.66</strain>
    </source>
</reference>
<gene>
    <name evidence="2" type="ORF">CC78DRAFT_533313</name>
</gene>
<name>A0A9P4KD19_9PLEO</name>
<dbReference type="SUPFAM" id="SSF53474">
    <property type="entry name" value="alpha/beta-Hydrolases"/>
    <property type="match status" value="1"/>
</dbReference>
<dbReference type="Pfam" id="PF12697">
    <property type="entry name" value="Abhydrolase_6"/>
    <property type="match status" value="1"/>
</dbReference>
<evidence type="ECO:0000313" key="3">
    <source>
        <dbReference type="Proteomes" id="UP000800093"/>
    </source>
</evidence>
<feature type="domain" description="AB hydrolase-1" evidence="1">
    <location>
        <begin position="6"/>
        <end position="237"/>
    </location>
</feature>
<dbReference type="AlphaFoldDB" id="A0A9P4KD19"/>
<accession>A0A9P4KD19</accession>
<proteinExistence type="predicted"/>
<evidence type="ECO:0000259" key="1">
    <source>
        <dbReference type="Pfam" id="PF12697"/>
    </source>
</evidence>
<dbReference type="InterPro" id="IPR029058">
    <property type="entry name" value="AB_hydrolase_fold"/>
</dbReference>
<dbReference type="PANTHER" id="PTHR37017">
    <property type="entry name" value="AB HYDROLASE-1 DOMAIN-CONTAINING PROTEIN-RELATED"/>
    <property type="match status" value="1"/>
</dbReference>
<organism evidence="2 3">
    <name type="scientific">Lojkania enalia</name>
    <dbReference type="NCBI Taxonomy" id="147567"/>
    <lineage>
        <taxon>Eukaryota</taxon>
        <taxon>Fungi</taxon>
        <taxon>Dikarya</taxon>
        <taxon>Ascomycota</taxon>
        <taxon>Pezizomycotina</taxon>
        <taxon>Dothideomycetes</taxon>
        <taxon>Pleosporomycetidae</taxon>
        <taxon>Pleosporales</taxon>
        <taxon>Pleosporales incertae sedis</taxon>
        <taxon>Lojkania</taxon>
    </lineage>
</organism>
<dbReference type="Proteomes" id="UP000800093">
    <property type="component" value="Unassembled WGS sequence"/>
</dbReference>
<keyword evidence="3" id="KW-1185">Reference proteome</keyword>
<dbReference type="InterPro" id="IPR000073">
    <property type="entry name" value="AB_hydrolase_1"/>
</dbReference>
<dbReference type="InterPro" id="IPR052897">
    <property type="entry name" value="Sec-Metab_Biosynth_Hydrolase"/>
</dbReference>
<evidence type="ECO:0000313" key="2">
    <source>
        <dbReference type="EMBL" id="KAF2264250.1"/>
    </source>
</evidence>
<dbReference type="EMBL" id="ML986617">
    <property type="protein sequence ID" value="KAF2264250.1"/>
    <property type="molecule type" value="Genomic_DNA"/>
</dbReference>
<sequence>MSKPQIVLVPGAWHTPAAFTIIIKKLEDAGYTVYSRQLPSVGNPLPPEDLTQDIAALQELVTEAISSGNDVLVVPHSWSGIVAGSALGGFGKKQREEKGEKGGIIKIAFMAAFVVPEGVSLMDAIQHQIPDWWDIKGEHTHAKDPFIFYNDLPAEAQQYHMSQLQSHSFGTKKAKSTGACWKEIPSWYLLCEDDQAVPAFAQGLMVDRVKEMGGDVLVERIKSGHSPFLSQPDYVVDWIRRATGENPRLE</sequence>
<comment type="caution">
    <text evidence="2">The sequence shown here is derived from an EMBL/GenBank/DDBJ whole genome shotgun (WGS) entry which is preliminary data.</text>
</comment>
<dbReference type="PANTHER" id="PTHR37017:SF11">
    <property type="entry name" value="ESTERASE_LIPASE_THIOESTERASE DOMAIN-CONTAINING PROTEIN"/>
    <property type="match status" value="1"/>
</dbReference>
<dbReference type="OrthoDB" id="1263307at2759"/>
<dbReference type="Gene3D" id="3.40.50.1820">
    <property type="entry name" value="alpha/beta hydrolase"/>
    <property type="match status" value="1"/>
</dbReference>